<dbReference type="EMBL" id="FMSH01000394">
    <property type="protein sequence ID" value="SCU86177.1"/>
    <property type="molecule type" value="Genomic_DNA"/>
</dbReference>
<dbReference type="RefSeq" id="WP_340528011.1">
    <property type="nucleotide sequence ID" value="NZ_FMSH01000394.1"/>
</dbReference>
<evidence type="ECO:0000313" key="1">
    <source>
        <dbReference type="EMBL" id="SCU86177.1"/>
    </source>
</evidence>
<gene>
    <name evidence="1" type="ORF">CNECB9_4530009</name>
</gene>
<organism evidence="1">
    <name type="scientific">Cupriavidus necator</name>
    <name type="common">Alcaligenes eutrophus</name>
    <name type="synonym">Ralstonia eutropha</name>
    <dbReference type="NCBI Taxonomy" id="106590"/>
    <lineage>
        <taxon>Bacteria</taxon>
        <taxon>Pseudomonadati</taxon>
        <taxon>Pseudomonadota</taxon>
        <taxon>Betaproteobacteria</taxon>
        <taxon>Burkholderiales</taxon>
        <taxon>Burkholderiaceae</taxon>
        <taxon>Cupriavidus</taxon>
    </lineage>
</organism>
<protein>
    <submittedName>
        <fullName evidence="1">Uncharacterized protein</fullName>
    </submittedName>
</protein>
<reference evidence="1" key="1">
    <citation type="submission" date="2016-09" db="EMBL/GenBank/DDBJ databases">
        <authorList>
            <person name="Capua I."/>
            <person name="De Benedictis P."/>
            <person name="Joannis T."/>
            <person name="Lombin L.H."/>
            <person name="Cattoli G."/>
        </authorList>
    </citation>
    <scope>NUCLEOTIDE SEQUENCE</scope>
    <source>
        <strain evidence="1">B9</strain>
    </source>
</reference>
<dbReference type="AlphaFoldDB" id="A0A1K0JK53"/>
<sequence length="65" mass="6693">MASWPNARQWLFSLKAFAAAMLALYIALALGLPESAAHHTAPGRQATACAQADVAGSAPSPVTSR</sequence>
<proteinExistence type="predicted"/>
<accession>A0A1K0JK53</accession>
<name>A0A1K0JK53_CUPNE</name>